<dbReference type="Pfam" id="PF00891">
    <property type="entry name" value="Methyltransf_2"/>
    <property type="match status" value="1"/>
</dbReference>
<feature type="domain" description="O-methyltransferase C-terminal" evidence="5">
    <location>
        <begin position="223"/>
        <end position="423"/>
    </location>
</feature>
<dbReference type="InterPro" id="IPR036388">
    <property type="entry name" value="WH-like_DNA-bd_sf"/>
</dbReference>
<reference evidence="7 8" key="1">
    <citation type="journal article" date="2020" name="bioRxiv">
        <title>Whole genome comparisons of ergot fungi reveals the divergence and evolution of species within the genus Claviceps are the result of varying mechanisms driving genome evolution and host range expansion.</title>
        <authorList>
            <person name="Wyka S.A."/>
            <person name="Mondo S.J."/>
            <person name="Liu M."/>
            <person name="Dettman J."/>
            <person name="Nalam V."/>
            <person name="Broders K.D."/>
        </authorList>
    </citation>
    <scope>NUCLEOTIDE SEQUENCE</scope>
    <source>
        <strain evidence="7">CCC 1102</strain>
        <strain evidence="6 8">LM583</strain>
    </source>
</reference>
<dbReference type="InterPro" id="IPR016461">
    <property type="entry name" value="COMT-like"/>
</dbReference>
<dbReference type="Proteomes" id="UP000784919">
    <property type="component" value="Unassembled WGS sequence"/>
</dbReference>
<dbReference type="GO" id="GO:0032259">
    <property type="term" value="P:methylation"/>
    <property type="evidence" value="ECO:0007669"/>
    <property type="project" value="UniProtKB-KW"/>
</dbReference>
<dbReference type="OrthoDB" id="1606438at2759"/>
<keyword evidence="8" id="KW-1185">Reference proteome</keyword>
<evidence type="ECO:0000259" key="5">
    <source>
        <dbReference type="Pfam" id="PF00891"/>
    </source>
</evidence>
<organism evidence="7 9">
    <name type="scientific">Claviceps arundinis</name>
    <dbReference type="NCBI Taxonomy" id="1623583"/>
    <lineage>
        <taxon>Eukaryota</taxon>
        <taxon>Fungi</taxon>
        <taxon>Dikarya</taxon>
        <taxon>Ascomycota</taxon>
        <taxon>Pezizomycotina</taxon>
        <taxon>Sordariomycetes</taxon>
        <taxon>Hypocreomycetidae</taxon>
        <taxon>Hypocreales</taxon>
        <taxon>Clavicipitaceae</taxon>
        <taxon>Claviceps</taxon>
    </lineage>
</organism>
<dbReference type="PROSITE" id="PS51683">
    <property type="entry name" value="SAM_OMT_II"/>
    <property type="match status" value="1"/>
</dbReference>
<dbReference type="AlphaFoldDB" id="A0A9P7SSU6"/>
<name>A0A9P7SSU6_9HYPO</name>
<keyword evidence="2" id="KW-0808">Transferase</keyword>
<evidence type="ECO:0000256" key="3">
    <source>
        <dbReference type="ARBA" id="ARBA00022691"/>
    </source>
</evidence>
<dbReference type="Proteomes" id="UP000742024">
    <property type="component" value="Unassembled WGS sequence"/>
</dbReference>
<gene>
    <name evidence="7" type="ORF">E4U56_005834</name>
    <name evidence="6" type="ORF">E4U57_006644</name>
</gene>
<dbReference type="Gene3D" id="3.40.50.150">
    <property type="entry name" value="Vaccinia Virus protein VP39"/>
    <property type="match status" value="1"/>
</dbReference>
<dbReference type="InterPro" id="IPR036390">
    <property type="entry name" value="WH_DNA-bd_sf"/>
</dbReference>
<evidence type="ECO:0000313" key="9">
    <source>
        <dbReference type="Proteomes" id="UP000784919"/>
    </source>
</evidence>
<evidence type="ECO:0000256" key="1">
    <source>
        <dbReference type="ARBA" id="ARBA00022603"/>
    </source>
</evidence>
<dbReference type="SUPFAM" id="SSF46785">
    <property type="entry name" value="Winged helix' DNA-binding domain"/>
    <property type="match status" value="1"/>
</dbReference>
<evidence type="ECO:0000313" key="6">
    <source>
        <dbReference type="EMBL" id="KAG5968351.1"/>
    </source>
</evidence>
<feature type="region of interest" description="Disordered" evidence="4">
    <location>
        <begin position="1"/>
        <end position="21"/>
    </location>
</feature>
<evidence type="ECO:0000313" key="7">
    <source>
        <dbReference type="EMBL" id="KAG5972643.1"/>
    </source>
</evidence>
<dbReference type="InterPro" id="IPR029063">
    <property type="entry name" value="SAM-dependent_MTases_sf"/>
</dbReference>
<dbReference type="EMBL" id="SRPS01000043">
    <property type="protein sequence ID" value="KAG5972643.1"/>
    <property type="molecule type" value="Genomic_DNA"/>
</dbReference>
<evidence type="ECO:0000256" key="2">
    <source>
        <dbReference type="ARBA" id="ARBA00022679"/>
    </source>
</evidence>
<dbReference type="Gene3D" id="1.10.10.10">
    <property type="entry name" value="Winged helix-like DNA-binding domain superfamily/Winged helix DNA-binding domain"/>
    <property type="match status" value="1"/>
</dbReference>
<comment type="caution">
    <text evidence="7">The sequence shown here is derived from an EMBL/GenBank/DDBJ whole genome shotgun (WGS) entry which is preliminary data.</text>
</comment>
<accession>A0A9P7SSU6</accession>
<dbReference type="GO" id="GO:0008171">
    <property type="term" value="F:O-methyltransferase activity"/>
    <property type="evidence" value="ECO:0007669"/>
    <property type="project" value="InterPro"/>
</dbReference>
<evidence type="ECO:0000313" key="8">
    <source>
        <dbReference type="Proteomes" id="UP000742024"/>
    </source>
</evidence>
<evidence type="ECO:0000256" key="4">
    <source>
        <dbReference type="SAM" id="MobiDB-lite"/>
    </source>
</evidence>
<keyword evidence="3" id="KW-0949">S-adenosyl-L-methionine</keyword>
<dbReference type="PANTHER" id="PTHR43712:SF5">
    <property type="entry name" value="O-METHYLTRANSFERASE ASQN-RELATED"/>
    <property type="match status" value="1"/>
</dbReference>
<proteinExistence type="predicted"/>
<keyword evidence="1" id="KW-0489">Methyltransferase</keyword>
<sequence length="462" mass="50746">MGNSLATPDHEESQSTTTTAPSVDRLTLLAGRIGNKTQVLTQGLRARGLLAPSYEVDGCADFPIQDLDAETAEARQEVLALTKELRDLVLGPREGLKLMAIDMVNYIPLHAIYIFKIAQAVPPTGSISYEQAATQVHALSGHEIAVSELRRLLRLAVANNLFCEPQIGHVAHNCSSRVLLKDEALASWIGLFTEDLFLPIGNTVAAMRKWPGSEEPTETAINVSYGHQDNFFDHTQSDTARARRYELSMKAHGSREGFDVVHTVQGYPWAKLGKATVVDVGGSQGHVSMALAEQFPSLSFQVQDLPGLRSDKTRAHVPSHLSERVLLTTHDFFHEQPVVADAYLLRHVLHAFPDKAVVQILQQLRPALRPGARIIINDAVLPTPGSVSLAEERNSRLLDVLMKTVCNGREREASDWRAVLERADARFVWQGAWKSSGNLWFVEAVWEGDGNGKTNGTNGTHA</sequence>
<protein>
    <recommendedName>
        <fullName evidence="5">O-methyltransferase C-terminal domain-containing protein</fullName>
    </recommendedName>
</protein>
<dbReference type="InterPro" id="IPR001077">
    <property type="entry name" value="COMT_C"/>
</dbReference>
<dbReference type="PANTHER" id="PTHR43712">
    <property type="entry name" value="PUTATIVE (AFU_ORTHOLOGUE AFUA_4G14580)-RELATED"/>
    <property type="match status" value="1"/>
</dbReference>
<dbReference type="EMBL" id="SRPR01000006">
    <property type="protein sequence ID" value="KAG5968351.1"/>
    <property type="molecule type" value="Genomic_DNA"/>
</dbReference>
<dbReference type="SUPFAM" id="SSF53335">
    <property type="entry name" value="S-adenosyl-L-methionine-dependent methyltransferases"/>
    <property type="match status" value="1"/>
</dbReference>